<accession>A0A381Z6U4</accession>
<feature type="domain" description="Carbohydrate kinase PfkB" evidence="3">
    <location>
        <begin position="24"/>
        <end position="291"/>
    </location>
</feature>
<name>A0A381Z6U4_9ZZZZ</name>
<keyword evidence="2" id="KW-0418">Kinase</keyword>
<dbReference type="InterPro" id="IPR011611">
    <property type="entry name" value="PfkB_dom"/>
</dbReference>
<dbReference type="PANTHER" id="PTHR10584">
    <property type="entry name" value="SUGAR KINASE"/>
    <property type="match status" value="1"/>
</dbReference>
<evidence type="ECO:0000256" key="1">
    <source>
        <dbReference type="ARBA" id="ARBA00022679"/>
    </source>
</evidence>
<dbReference type="GO" id="GO:0016301">
    <property type="term" value="F:kinase activity"/>
    <property type="evidence" value="ECO:0007669"/>
    <property type="project" value="UniProtKB-KW"/>
</dbReference>
<dbReference type="AlphaFoldDB" id="A0A381Z6U4"/>
<reference evidence="4" key="1">
    <citation type="submission" date="2018-05" db="EMBL/GenBank/DDBJ databases">
        <authorList>
            <person name="Lanie J.A."/>
            <person name="Ng W.-L."/>
            <person name="Kazmierczak K.M."/>
            <person name="Andrzejewski T.M."/>
            <person name="Davidsen T.M."/>
            <person name="Wayne K.J."/>
            <person name="Tettelin H."/>
            <person name="Glass J.I."/>
            <person name="Rusch D."/>
            <person name="Podicherti R."/>
            <person name="Tsui H.-C.T."/>
            <person name="Winkler M.E."/>
        </authorList>
    </citation>
    <scope>NUCLEOTIDE SEQUENCE</scope>
</reference>
<dbReference type="PROSITE" id="PS00584">
    <property type="entry name" value="PFKB_KINASES_2"/>
    <property type="match status" value="1"/>
</dbReference>
<dbReference type="SUPFAM" id="SSF53613">
    <property type="entry name" value="Ribokinase-like"/>
    <property type="match status" value="1"/>
</dbReference>
<protein>
    <recommendedName>
        <fullName evidence="3">Carbohydrate kinase PfkB domain-containing protein</fullName>
    </recommendedName>
</protein>
<dbReference type="Gene3D" id="3.40.1190.20">
    <property type="match status" value="1"/>
</dbReference>
<dbReference type="CDD" id="cd01942">
    <property type="entry name" value="ribokinase_group_A"/>
    <property type="match status" value="1"/>
</dbReference>
<dbReference type="PROSITE" id="PS00583">
    <property type="entry name" value="PFKB_KINASES_1"/>
    <property type="match status" value="1"/>
</dbReference>
<proteinExistence type="predicted"/>
<sequence length="309" mass="33260">MDILVSGSVAFDRIMDFSGRYAEHFVADRLDNINVSLMVNGLTENLGGTAGNIAYSLSLLGEKPRILAAVGRDHQGYFEWLGQHGISTNDIRIVAEEWTASAYITTDQDGNQITIFNPGAMMHTSDVDLASVDAQETLAIVSPGNLQDMVDYPRRYQEAGIFAIFDPGQSLPAWNGPDLTQAIGRCNMLVSNDYELGMINNTTGMSVEQLLDIVGTIVTTKGGDGCAITTREGTVQVPVVPTDNAIDPTGAGDAFRGGMIKGLVEHQNIKRCVEMGTVAAHYVVQGFGTQNYTFTPAEFNATLEQHFGG</sequence>
<evidence type="ECO:0000256" key="2">
    <source>
        <dbReference type="ARBA" id="ARBA00022777"/>
    </source>
</evidence>
<dbReference type="InterPro" id="IPR029056">
    <property type="entry name" value="Ribokinase-like"/>
</dbReference>
<dbReference type="Pfam" id="PF00294">
    <property type="entry name" value="PfkB"/>
    <property type="match status" value="1"/>
</dbReference>
<gene>
    <name evidence="4" type="ORF">METZ01_LOCUS137505</name>
</gene>
<dbReference type="EMBL" id="UINC01020076">
    <property type="protein sequence ID" value="SVA84651.1"/>
    <property type="molecule type" value="Genomic_DNA"/>
</dbReference>
<evidence type="ECO:0000313" key="4">
    <source>
        <dbReference type="EMBL" id="SVA84651.1"/>
    </source>
</evidence>
<keyword evidence="1" id="KW-0808">Transferase</keyword>
<evidence type="ECO:0000259" key="3">
    <source>
        <dbReference type="Pfam" id="PF00294"/>
    </source>
</evidence>
<dbReference type="PANTHER" id="PTHR10584:SF166">
    <property type="entry name" value="RIBOKINASE"/>
    <property type="match status" value="1"/>
</dbReference>
<organism evidence="4">
    <name type="scientific">marine metagenome</name>
    <dbReference type="NCBI Taxonomy" id="408172"/>
    <lineage>
        <taxon>unclassified sequences</taxon>
        <taxon>metagenomes</taxon>
        <taxon>ecological metagenomes</taxon>
    </lineage>
</organism>
<dbReference type="InterPro" id="IPR002173">
    <property type="entry name" value="Carboh/pur_kinase_PfkB_CS"/>
</dbReference>